<evidence type="ECO:0000256" key="1">
    <source>
        <dbReference type="SAM" id="MobiDB-lite"/>
    </source>
</evidence>
<evidence type="ECO:0000313" key="3">
    <source>
        <dbReference type="Proteomes" id="UP001177670"/>
    </source>
</evidence>
<name>A0AA40FWC0_9HYME</name>
<reference evidence="2" key="1">
    <citation type="submission" date="2021-10" db="EMBL/GenBank/DDBJ databases">
        <title>Melipona bicolor Genome sequencing and assembly.</title>
        <authorList>
            <person name="Araujo N.S."/>
            <person name="Arias M.C."/>
        </authorList>
    </citation>
    <scope>NUCLEOTIDE SEQUENCE</scope>
    <source>
        <strain evidence="2">USP_2M_L1-L4_2017</strain>
        <tissue evidence="2">Whole body</tissue>
    </source>
</reference>
<dbReference type="AlphaFoldDB" id="A0AA40FWC0"/>
<feature type="compositionally biased region" description="Basic and acidic residues" evidence="1">
    <location>
        <begin position="1"/>
        <end position="10"/>
    </location>
</feature>
<organism evidence="2 3">
    <name type="scientific">Melipona bicolor</name>
    <dbReference type="NCBI Taxonomy" id="60889"/>
    <lineage>
        <taxon>Eukaryota</taxon>
        <taxon>Metazoa</taxon>
        <taxon>Ecdysozoa</taxon>
        <taxon>Arthropoda</taxon>
        <taxon>Hexapoda</taxon>
        <taxon>Insecta</taxon>
        <taxon>Pterygota</taxon>
        <taxon>Neoptera</taxon>
        <taxon>Endopterygota</taxon>
        <taxon>Hymenoptera</taxon>
        <taxon>Apocrita</taxon>
        <taxon>Aculeata</taxon>
        <taxon>Apoidea</taxon>
        <taxon>Anthophila</taxon>
        <taxon>Apidae</taxon>
        <taxon>Melipona</taxon>
    </lineage>
</organism>
<comment type="caution">
    <text evidence="2">The sequence shown here is derived from an EMBL/GenBank/DDBJ whole genome shotgun (WGS) entry which is preliminary data.</text>
</comment>
<dbReference type="EMBL" id="JAHYIQ010000014">
    <property type="protein sequence ID" value="KAK1126269.1"/>
    <property type="molecule type" value="Genomic_DNA"/>
</dbReference>
<gene>
    <name evidence="2" type="ORF">K0M31_004900</name>
</gene>
<sequence length="68" mass="7599">MPKDAQTRTEDEVETPRTYSHGGEEGGEEAGGGQGGPRKSSFGNERPRRITHRYMPYVRTGRRTLPPL</sequence>
<evidence type="ECO:0000313" key="2">
    <source>
        <dbReference type="EMBL" id="KAK1126269.1"/>
    </source>
</evidence>
<accession>A0AA40FWC0</accession>
<protein>
    <submittedName>
        <fullName evidence="2">Uncharacterized protein</fullName>
    </submittedName>
</protein>
<feature type="region of interest" description="Disordered" evidence="1">
    <location>
        <begin position="1"/>
        <end position="68"/>
    </location>
</feature>
<proteinExistence type="predicted"/>
<dbReference type="Proteomes" id="UP001177670">
    <property type="component" value="Unassembled WGS sequence"/>
</dbReference>
<keyword evidence="3" id="KW-1185">Reference proteome</keyword>